<dbReference type="AlphaFoldDB" id="A0A225ML84"/>
<feature type="domain" description="Putative regulatory protein FmdB zinc ribbon" evidence="1">
    <location>
        <begin position="1"/>
        <end position="40"/>
    </location>
</feature>
<evidence type="ECO:0000259" key="1">
    <source>
        <dbReference type="SMART" id="SM00834"/>
    </source>
</evidence>
<name>A0A225ML84_9BURK</name>
<evidence type="ECO:0000313" key="2">
    <source>
        <dbReference type="EMBL" id="OWT62014.1"/>
    </source>
</evidence>
<reference evidence="3" key="1">
    <citation type="submission" date="2017-06" db="EMBL/GenBank/DDBJ databases">
        <title>Herbaspirillum phytohormonus sp. nov., isolated from the root nodule of Robinia pseudoacacia in lead-zinc mine.</title>
        <authorList>
            <person name="Fan M."/>
            <person name="Lin Y."/>
        </authorList>
    </citation>
    <scope>NUCLEOTIDE SEQUENCE [LARGE SCALE GENOMIC DNA]</scope>
    <source>
        <strain evidence="3">SC-089</strain>
    </source>
</reference>
<dbReference type="EMBL" id="NJIH01000004">
    <property type="protein sequence ID" value="OWT62014.1"/>
    <property type="molecule type" value="Genomic_DNA"/>
</dbReference>
<dbReference type="OrthoDB" id="9813321at2"/>
<dbReference type="RefSeq" id="WP_088603102.1">
    <property type="nucleotide sequence ID" value="NZ_NJIH01000004.1"/>
</dbReference>
<evidence type="ECO:0000313" key="3">
    <source>
        <dbReference type="Proteomes" id="UP000214603"/>
    </source>
</evidence>
<proteinExistence type="predicted"/>
<organism evidence="2 3">
    <name type="scientific">Candidimonas nitroreducens</name>
    <dbReference type="NCBI Taxonomy" id="683354"/>
    <lineage>
        <taxon>Bacteria</taxon>
        <taxon>Pseudomonadati</taxon>
        <taxon>Pseudomonadota</taxon>
        <taxon>Betaproteobacteria</taxon>
        <taxon>Burkholderiales</taxon>
        <taxon>Alcaligenaceae</taxon>
        <taxon>Candidimonas</taxon>
    </lineage>
</organism>
<protein>
    <recommendedName>
        <fullName evidence="1">Putative regulatory protein FmdB zinc ribbon domain-containing protein</fullName>
    </recommendedName>
</protein>
<dbReference type="SMART" id="SM00834">
    <property type="entry name" value="CxxC_CXXC_SSSS"/>
    <property type="match status" value="1"/>
</dbReference>
<dbReference type="Proteomes" id="UP000214603">
    <property type="component" value="Unassembled WGS sequence"/>
</dbReference>
<comment type="caution">
    <text evidence="2">The sequence shown here is derived from an EMBL/GenBank/DDBJ whole genome shotgun (WGS) entry which is preliminary data.</text>
</comment>
<dbReference type="InterPro" id="IPR013429">
    <property type="entry name" value="Regulatory_FmdB_Zinc_ribbon"/>
</dbReference>
<accession>A0A225ML84</accession>
<sequence length="127" mass="14389">MPMYTVRCHACGKYDTIFRRIAERDANLPQCHGAMHRIIEAPTVQADLPGYQSPIDGHWVEGRRQRTEDLRRNHCRPWEGMAAEKQEAHRRAAEADKAYGAAVESAIVDTYRNMSPAKQRALEGLAS</sequence>
<keyword evidence="3" id="KW-1185">Reference proteome</keyword>
<gene>
    <name evidence="2" type="ORF">CEY11_09415</name>
</gene>